<proteinExistence type="inferred from homology"/>
<evidence type="ECO:0000256" key="2">
    <source>
        <dbReference type="ARBA" id="ARBA00021572"/>
    </source>
</evidence>
<dbReference type="PANTHER" id="PTHR21366">
    <property type="entry name" value="GLYOXALASE FAMILY PROTEIN"/>
    <property type="match status" value="1"/>
</dbReference>
<gene>
    <name evidence="5" type="ORF">COS47_01355</name>
</gene>
<dbReference type="CDD" id="cd08349">
    <property type="entry name" value="BLMA_like"/>
    <property type="match status" value="1"/>
</dbReference>
<organism evidence="5 6">
    <name type="scientific">Candidatus Nealsonbacteria bacterium CG03_land_8_20_14_0_80_36_12</name>
    <dbReference type="NCBI Taxonomy" id="1974701"/>
    <lineage>
        <taxon>Bacteria</taxon>
        <taxon>Candidatus Nealsoniibacteriota</taxon>
    </lineage>
</organism>
<feature type="domain" description="VOC" evidence="4">
    <location>
        <begin position="2"/>
        <end position="130"/>
    </location>
</feature>
<evidence type="ECO:0000313" key="6">
    <source>
        <dbReference type="Proteomes" id="UP000230324"/>
    </source>
</evidence>
<accession>A0A2M7BYD0</accession>
<dbReference type="InterPro" id="IPR050383">
    <property type="entry name" value="GlyoxalaseI/FosfomycinResist"/>
</dbReference>
<comment type="similarity">
    <text evidence="1">Belongs to the bleomycin resistance protein family.</text>
</comment>
<dbReference type="Pfam" id="PF00903">
    <property type="entry name" value="Glyoxalase"/>
    <property type="match status" value="1"/>
</dbReference>
<dbReference type="Gene3D" id="3.10.180.10">
    <property type="entry name" value="2,3-Dihydroxybiphenyl 1,2-Dioxygenase, domain 1"/>
    <property type="match status" value="1"/>
</dbReference>
<dbReference type="InterPro" id="IPR029068">
    <property type="entry name" value="Glyas_Bleomycin-R_OHBP_Dase"/>
</dbReference>
<comment type="caution">
    <text evidence="5">The sequence shown here is derived from an EMBL/GenBank/DDBJ whole genome shotgun (WGS) entry which is preliminary data.</text>
</comment>
<dbReference type="InterPro" id="IPR000335">
    <property type="entry name" value="Bleomycin-R"/>
</dbReference>
<dbReference type="AlphaFoldDB" id="A0A2M7BYD0"/>
<dbReference type="GO" id="GO:0046677">
    <property type="term" value="P:response to antibiotic"/>
    <property type="evidence" value="ECO:0007669"/>
    <property type="project" value="UniProtKB-KW"/>
</dbReference>
<dbReference type="PANTHER" id="PTHR21366:SF22">
    <property type="entry name" value="VOC DOMAIN-CONTAINING PROTEIN"/>
    <property type="match status" value="1"/>
</dbReference>
<reference evidence="6" key="1">
    <citation type="submission" date="2017-09" db="EMBL/GenBank/DDBJ databases">
        <title>Depth-based differentiation of microbial function through sediment-hosted aquifers and enrichment of novel symbionts in the deep terrestrial subsurface.</title>
        <authorList>
            <person name="Probst A.J."/>
            <person name="Ladd B."/>
            <person name="Jarett J.K."/>
            <person name="Geller-Mcgrath D.E."/>
            <person name="Sieber C.M.K."/>
            <person name="Emerson J.B."/>
            <person name="Anantharaman K."/>
            <person name="Thomas B.C."/>
            <person name="Malmstrom R."/>
            <person name="Stieglmeier M."/>
            <person name="Klingl A."/>
            <person name="Woyke T."/>
            <person name="Ryan C.M."/>
            <person name="Banfield J.F."/>
        </authorList>
    </citation>
    <scope>NUCLEOTIDE SEQUENCE [LARGE SCALE GENOMIC DNA]</scope>
</reference>
<dbReference type="InterPro" id="IPR004360">
    <property type="entry name" value="Glyas_Fos-R_dOase_dom"/>
</dbReference>
<dbReference type="Proteomes" id="UP000230324">
    <property type="component" value="Unassembled WGS sequence"/>
</dbReference>
<keyword evidence="3" id="KW-0046">Antibiotic resistance</keyword>
<dbReference type="PROSITE" id="PS51819">
    <property type="entry name" value="VOC"/>
    <property type="match status" value="1"/>
</dbReference>
<dbReference type="SUPFAM" id="SSF54593">
    <property type="entry name" value="Glyoxalase/Bleomycin resistance protein/Dihydroxybiphenyl dioxygenase"/>
    <property type="match status" value="1"/>
</dbReference>
<evidence type="ECO:0000313" key="5">
    <source>
        <dbReference type="EMBL" id="PIV12676.1"/>
    </source>
</evidence>
<dbReference type="InterPro" id="IPR037523">
    <property type="entry name" value="VOC_core"/>
</dbReference>
<name>A0A2M7BYD0_9BACT</name>
<evidence type="ECO:0000256" key="3">
    <source>
        <dbReference type="ARBA" id="ARBA00023251"/>
    </source>
</evidence>
<evidence type="ECO:0000259" key="4">
    <source>
        <dbReference type="PROSITE" id="PS51819"/>
    </source>
</evidence>
<dbReference type="EMBL" id="PEUV01000028">
    <property type="protein sequence ID" value="PIV12676.1"/>
    <property type="molecule type" value="Genomic_DNA"/>
</dbReference>
<sequence>MKFNKLIPELSVSNLKKSIHFYTKILGFKIEYRREESKFVFLSFQGSQIMIQENNENWNTGKLEYPFGRGVNFSIDVDGVNRIVERLKKHKYPIKVMPKKNWYRKGDTLLRVKEILVLDPDGYLLRFSQDIGTKHVEKSI</sequence>
<evidence type="ECO:0000256" key="1">
    <source>
        <dbReference type="ARBA" id="ARBA00011051"/>
    </source>
</evidence>
<protein>
    <recommendedName>
        <fullName evidence="2">Bleomycin resistance protein</fullName>
    </recommendedName>
</protein>